<feature type="transmembrane region" description="Helical" evidence="2">
    <location>
        <begin position="207"/>
        <end position="226"/>
    </location>
</feature>
<dbReference type="Proteomes" id="UP001362999">
    <property type="component" value="Unassembled WGS sequence"/>
</dbReference>
<feature type="signal peptide" evidence="3">
    <location>
        <begin position="1"/>
        <end position="23"/>
    </location>
</feature>
<feature type="transmembrane region" description="Helical" evidence="2">
    <location>
        <begin position="233"/>
        <end position="253"/>
    </location>
</feature>
<feature type="transmembrane region" description="Helical" evidence="2">
    <location>
        <begin position="379"/>
        <end position="404"/>
    </location>
</feature>
<sequence length="538" mass="58532">MVKPSFSSALLVLFALLTFSVSARSVPRQTSSTSTSSRNSTTSSTSSRNATTSSSSSKKDDPCAALCDRAATVLETACPNGQADKNPVPCGCINTFSTAQEKCSRCRLSYSDSEAELARDAAETKDTFTTFRSLCIKAGASIRNIDVDDIDLAKTLTASSAVTTLQIETPFSIFDESFPNFITAVCINCIIGGINWIRCPNGDVAGLLVRVAAYLANLLLGIIIMFSPAESATAVWTQLLTVYSLLISGLIAIGSSSLSRFHSSLTIFLVMSPLSSTLVVYAILGFCGRKHRLDNILSGRREHLIPRLLVIAYAVLSLFIVIYNSAASTSHFSPNPCEGEDAYTSAAAVFANLLFVPYAGLVGVLLVINLFVQSGGASGIFVVYALLALAPFIIIVCTLIYTLIKQKVLLSREFRMQPNRWKIWVTWDVIGEQYPFFHFCGVFLVPMIYWVIFNELQTFGTPDNIFAVSFGQILALFVILPPLWQVILMAPGAWKWFLNLSIICAMTGRPRAAPGITRIDTLEEGMIPEKPASEPLRF</sequence>
<feature type="chain" id="PRO_5043788111" evidence="3">
    <location>
        <begin position="24"/>
        <end position="538"/>
    </location>
</feature>
<keyword evidence="5" id="KW-1185">Reference proteome</keyword>
<feature type="transmembrane region" description="Helical" evidence="2">
    <location>
        <begin position="346"/>
        <end position="372"/>
    </location>
</feature>
<dbReference type="EMBL" id="JAWWNJ010000043">
    <property type="protein sequence ID" value="KAK7019518.1"/>
    <property type="molecule type" value="Genomic_DNA"/>
</dbReference>
<feature type="transmembrane region" description="Helical" evidence="2">
    <location>
        <begin position="308"/>
        <end position="326"/>
    </location>
</feature>
<accession>A0AAW0B1R8</accession>
<comment type="caution">
    <text evidence="4">The sequence shown here is derived from an EMBL/GenBank/DDBJ whole genome shotgun (WGS) entry which is preliminary data.</text>
</comment>
<feature type="compositionally biased region" description="Low complexity" evidence="1">
    <location>
        <begin position="30"/>
        <end position="56"/>
    </location>
</feature>
<evidence type="ECO:0000313" key="4">
    <source>
        <dbReference type="EMBL" id="KAK7019518.1"/>
    </source>
</evidence>
<gene>
    <name evidence="4" type="ORF">R3P38DRAFT_2974194</name>
</gene>
<protein>
    <submittedName>
        <fullName evidence="4">Uncharacterized protein</fullName>
    </submittedName>
</protein>
<evidence type="ECO:0000256" key="1">
    <source>
        <dbReference type="SAM" id="MobiDB-lite"/>
    </source>
</evidence>
<keyword evidence="2" id="KW-0812">Transmembrane</keyword>
<evidence type="ECO:0000313" key="5">
    <source>
        <dbReference type="Proteomes" id="UP001362999"/>
    </source>
</evidence>
<organism evidence="4 5">
    <name type="scientific">Favolaschia claudopus</name>
    <dbReference type="NCBI Taxonomy" id="2862362"/>
    <lineage>
        <taxon>Eukaryota</taxon>
        <taxon>Fungi</taxon>
        <taxon>Dikarya</taxon>
        <taxon>Basidiomycota</taxon>
        <taxon>Agaricomycotina</taxon>
        <taxon>Agaricomycetes</taxon>
        <taxon>Agaricomycetidae</taxon>
        <taxon>Agaricales</taxon>
        <taxon>Marasmiineae</taxon>
        <taxon>Mycenaceae</taxon>
        <taxon>Favolaschia</taxon>
    </lineage>
</organism>
<feature type="transmembrane region" description="Helical" evidence="2">
    <location>
        <begin position="465"/>
        <end position="487"/>
    </location>
</feature>
<keyword evidence="3" id="KW-0732">Signal</keyword>
<dbReference type="AlphaFoldDB" id="A0AAW0B1R8"/>
<keyword evidence="2" id="KW-1133">Transmembrane helix</keyword>
<feature type="transmembrane region" description="Helical" evidence="2">
    <location>
        <begin position="434"/>
        <end position="453"/>
    </location>
</feature>
<keyword evidence="2" id="KW-0472">Membrane</keyword>
<evidence type="ECO:0000256" key="3">
    <source>
        <dbReference type="SAM" id="SignalP"/>
    </source>
</evidence>
<name>A0AAW0B1R8_9AGAR</name>
<evidence type="ECO:0000256" key="2">
    <source>
        <dbReference type="SAM" id="Phobius"/>
    </source>
</evidence>
<reference evidence="4 5" key="1">
    <citation type="journal article" date="2024" name="J Genomics">
        <title>Draft genome sequencing and assembly of Favolaschia claudopus CIRM-BRFM 2984 isolated from oak limbs.</title>
        <authorList>
            <person name="Navarro D."/>
            <person name="Drula E."/>
            <person name="Chaduli D."/>
            <person name="Cazenave R."/>
            <person name="Ahrendt S."/>
            <person name="Wang J."/>
            <person name="Lipzen A."/>
            <person name="Daum C."/>
            <person name="Barry K."/>
            <person name="Grigoriev I.V."/>
            <person name="Favel A."/>
            <person name="Rosso M.N."/>
            <person name="Martin F."/>
        </authorList>
    </citation>
    <scope>NUCLEOTIDE SEQUENCE [LARGE SCALE GENOMIC DNA]</scope>
    <source>
        <strain evidence="4 5">CIRM-BRFM 2984</strain>
    </source>
</reference>
<feature type="transmembrane region" description="Helical" evidence="2">
    <location>
        <begin position="265"/>
        <end position="287"/>
    </location>
</feature>
<feature type="region of interest" description="Disordered" evidence="1">
    <location>
        <begin position="27"/>
        <end position="62"/>
    </location>
</feature>
<proteinExistence type="predicted"/>